<organism evidence="1 2">
    <name type="scientific">Piloderma croceum (strain F 1598)</name>
    <dbReference type="NCBI Taxonomy" id="765440"/>
    <lineage>
        <taxon>Eukaryota</taxon>
        <taxon>Fungi</taxon>
        <taxon>Dikarya</taxon>
        <taxon>Basidiomycota</taxon>
        <taxon>Agaricomycotina</taxon>
        <taxon>Agaricomycetes</taxon>
        <taxon>Agaricomycetidae</taxon>
        <taxon>Atheliales</taxon>
        <taxon>Atheliaceae</taxon>
        <taxon>Piloderma</taxon>
    </lineage>
</organism>
<proteinExistence type="predicted"/>
<gene>
    <name evidence="1" type="ORF">PILCRDRAFT_93324</name>
</gene>
<sequence>MMKIQAQEQYDTLYYDLDSNNKDTGNSTDHQNFHRPLQKLDSPTQHANLSVMELNEKSTLEGKPNSFKILNLEGCSFLGSKAIQVPAAISSLSSNPTKGLENPPKIKQGQKINLVQVIGNALISGFVSLDLFFQTPKGPVKINVEAYVVKGMSTPFILGNDFTDQYSISILQQGDEMELEFIDSRRRMRIENSTLPSLINEHGQTFKVQIMSSFPGISSKKSTH</sequence>
<name>A0A0C3EJG5_PILCF</name>
<reference evidence="2" key="2">
    <citation type="submission" date="2015-01" db="EMBL/GenBank/DDBJ databases">
        <title>Evolutionary Origins and Diversification of the Mycorrhizal Mutualists.</title>
        <authorList>
            <consortium name="DOE Joint Genome Institute"/>
            <consortium name="Mycorrhizal Genomics Consortium"/>
            <person name="Kohler A."/>
            <person name="Kuo A."/>
            <person name="Nagy L.G."/>
            <person name="Floudas D."/>
            <person name="Copeland A."/>
            <person name="Barry K.W."/>
            <person name="Cichocki N."/>
            <person name="Veneault-Fourrey C."/>
            <person name="LaButti K."/>
            <person name="Lindquist E.A."/>
            <person name="Lipzen A."/>
            <person name="Lundell T."/>
            <person name="Morin E."/>
            <person name="Murat C."/>
            <person name="Riley R."/>
            <person name="Ohm R."/>
            <person name="Sun H."/>
            <person name="Tunlid A."/>
            <person name="Henrissat B."/>
            <person name="Grigoriev I.V."/>
            <person name="Hibbett D.S."/>
            <person name="Martin F."/>
        </authorList>
    </citation>
    <scope>NUCLEOTIDE SEQUENCE [LARGE SCALE GENOMIC DNA]</scope>
    <source>
        <strain evidence="2">F 1598</strain>
    </source>
</reference>
<dbReference type="STRING" id="765440.A0A0C3EJG5"/>
<dbReference type="AlphaFoldDB" id="A0A0C3EJG5"/>
<keyword evidence="2" id="KW-1185">Reference proteome</keyword>
<accession>A0A0C3EJG5</accession>
<dbReference type="InParanoid" id="A0A0C3EJG5"/>
<dbReference type="HOGENOM" id="CLU_1235438_0_0_1"/>
<dbReference type="EMBL" id="KN833107">
    <property type="protein sequence ID" value="KIM72780.1"/>
    <property type="molecule type" value="Genomic_DNA"/>
</dbReference>
<reference evidence="1 2" key="1">
    <citation type="submission" date="2014-04" db="EMBL/GenBank/DDBJ databases">
        <authorList>
            <consortium name="DOE Joint Genome Institute"/>
            <person name="Kuo A."/>
            <person name="Tarkka M."/>
            <person name="Buscot F."/>
            <person name="Kohler A."/>
            <person name="Nagy L.G."/>
            <person name="Floudas D."/>
            <person name="Copeland A."/>
            <person name="Barry K.W."/>
            <person name="Cichocki N."/>
            <person name="Veneault-Fourrey C."/>
            <person name="LaButti K."/>
            <person name="Lindquist E.A."/>
            <person name="Lipzen A."/>
            <person name="Lundell T."/>
            <person name="Morin E."/>
            <person name="Murat C."/>
            <person name="Sun H."/>
            <person name="Tunlid A."/>
            <person name="Henrissat B."/>
            <person name="Grigoriev I.V."/>
            <person name="Hibbett D.S."/>
            <person name="Martin F."/>
            <person name="Nordberg H.P."/>
            <person name="Cantor M.N."/>
            <person name="Hua S.X."/>
        </authorList>
    </citation>
    <scope>NUCLEOTIDE SEQUENCE [LARGE SCALE GENOMIC DNA]</scope>
    <source>
        <strain evidence="1 2">F 1598</strain>
    </source>
</reference>
<evidence type="ECO:0000313" key="2">
    <source>
        <dbReference type="Proteomes" id="UP000054166"/>
    </source>
</evidence>
<dbReference type="OrthoDB" id="3068303at2759"/>
<evidence type="ECO:0000313" key="1">
    <source>
        <dbReference type="EMBL" id="KIM72780.1"/>
    </source>
</evidence>
<dbReference type="Proteomes" id="UP000054166">
    <property type="component" value="Unassembled WGS sequence"/>
</dbReference>
<protein>
    <submittedName>
        <fullName evidence="1">Uncharacterized protein</fullName>
    </submittedName>
</protein>